<evidence type="ECO:0000313" key="2">
    <source>
        <dbReference type="Proteomes" id="UP001059597"/>
    </source>
</evidence>
<keyword evidence="2" id="KW-1185">Reference proteome</keyword>
<sequence>MRGLTYVELASRTRYHPTTLQRAASGEKLPSRQVALAYGMNCGRSAEVVNRLWQEAWREARRRARCGPWAGPAPQLELVRDFADLSAALVAQHEKNGAPPVREMEMRTAALAAEFGVLSRSSAQRILSRQKVPSSEGQLHAFLMACEVPSEEWPAWTAAWRRACQQREGERESAQGPSLADLEAPFAGESGCIRPWTARLLLKRAGFDPLEGYRGFARPWAARCTSCLSVARVRLSEVLYGGQCTVCGMRADPDSLRPFSCAAC</sequence>
<gene>
    <name evidence="1" type="ORF">HEK616_08130</name>
</gene>
<proteinExistence type="predicted"/>
<protein>
    <submittedName>
        <fullName evidence="1">Uncharacterized protein</fullName>
    </submittedName>
</protein>
<organism evidence="1 2">
    <name type="scientific">Streptomyces nigrescens</name>
    <dbReference type="NCBI Taxonomy" id="1920"/>
    <lineage>
        <taxon>Bacteria</taxon>
        <taxon>Bacillati</taxon>
        <taxon>Actinomycetota</taxon>
        <taxon>Actinomycetes</taxon>
        <taxon>Kitasatosporales</taxon>
        <taxon>Streptomycetaceae</taxon>
        <taxon>Streptomyces</taxon>
    </lineage>
</organism>
<evidence type="ECO:0000313" key="1">
    <source>
        <dbReference type="EMBL" id="BDM67326.1"/>
    </source>
</evidence>
<name>A0ABM7ZLP1_STRNI</name>
<accession>A0ABM7ZLP1</accession>
<reference evidence="1" key="1">
    <citation type="submission" date="2022-06" db="EMBL/GenBank/DDBJ databases">
        <title>Complete genome sequence of Streptomyces nigrescens HEK616.</title>
        <authorList>
            <person name="Asamizu S."/>
            <person name="Onaka H."/>
        </authorList>
    </citation>
    <scope>NUCLEOTIDE SEQUENCE</scope>
    <source>
        <strain evidence="1">HEK616</strain>
    </source>
</reference>
<dbReference type="Proteomes" id="UP001059597">
    <property type="component" value="Chromosome"/>
</dbReference>
<dbReference type="EMBL" id="AP026073">
    <property type="protein sequence ID" value="BDM67326.1"/>
    <property type="molecule type" value="Genomic_DNA"/>
</dbReference>